<gene>
    <name evidence="4" type="ORF">NOG11_06065</name>
</gene>
<keyword evidence="2" id="KW-0809">Transit peptide</keyword>
<keyword evidence="3" id="KW-0143">Chaperone</keyword>
<dbReference type="Proteomes" id="UP001142610">
    <property type="component" value="Unassembled WGS sequence"/>
</dbReference>
<accession>A0A9X2RJP4</accession>
<dbReference type="Pfam" id="PF07542">
    <property type="entry name" value="ATP12"/>
    <property type="match status" value="1"/>
</dbReference>
<name>A0A9X2RJP4_9PROT</name>
<reference evidence="4" key="1">
    <citation type="submission" date="2022-07" db="EMBL/GenBank/DDBJ databases">
        <title>Parvularcula maris sp. nov., an algicidal bacterium isolated from seawater.</title>
        <authorList>
            <person name="Li F."/>
        </authorList>
    </citation>
    <scope>NUCLEOTIDE SEQUENCE</scope>
    <source>
        <strain evidence="4">BGMRC 0090</strain>
    </source>
</reference>
<comment type="caution">
    <text evidence="4">The sequence shown here is derived from an EMBL/GenBank/DDBJ whole genome shotgun (WGS) entry which is preliminary data.</text>
</comment>
<dbReference type="AlphaFoldDB" id="A0A9X2RJP4"/>
<dbReference type="SUPFAM" id="SSF160909">
    <property type="entry name" value="ATP12-like"/>
    <property type="match status" value="1"/>
</dbReference>
<dbReference type="Gene3D" id="1.10.3580.10">
    <property type="entry name" value="ATP12 ATPase"/>
    <property type="match status" value="1"/>
</dbReference>
<comment type="similarity">
    <text evidence="1">Belongs to the ATP12 family.</text>
</comment>
<dbReference type="PANTHER" id="PTHR21013:SF10">
    <property type="entry name" value="ATP SYNTHASE MITOCHONDRIAL F1 COMPLEX ASSEMBLY FACTOR 2"/>
    <property type="match status" value="1"/>
</dbReference>
<evidence type="ECO:0000313" key="5">
    <source>
        <dbReference type="Proteomes" id="UP001142610"/>
    </source>
</evidence>
<dbReference type="InterPro" id="IPR011419">
    <property type="entry name" value="ATP12_ATP_synth-F1-assembly"/>
</dbReference>
<dbReference type="GO" id="GO:0043461">
    <property type="term" value="P:proton-transporting ATP synthase complex assembly"/>
    <property type="evidence" value="ECO:0007669"/>
    <property type="project" value="InterPro"/>
</dbReference>
<dbReference type="RefSeq" id="WP_256618814.1">
    <property type="nucleotide sequence ID" value="NZ_JANIBC010000003.1"/>
</dbReference>
<evidence type="ECO:0000256" key="2">
    <source>
        <dbReference type="ARBA" id="ARBA00022946"/>
    </source>
</evidence>
<evidence type="ECO:0000256" key="1">
    <source>
        <dbReference type="ARBA" id="ARBA00008231"/>
    </source>
</evidence>
<organism evidence="4 5">
    <name type="scientific">Parvularcula maris</name>
    <dbReference type="NCBI Taxonomy" id="2965077"/>
    <lineage>
        <taxon>Bacteria</taxon>
        <taxon>Pseudomonadati</taxon>
        <taxon>Pseudomonadota</taxon>
        <taxon>Alphaproteobacteria</taxon>
        <taxon>Parvularculales</taxon>
        <taxon>Parvularculaceae</taxon>
        <taxon>Parvularcula</taxon>
    </lineage>
</organism>
<proteinExistence type="inferred from homology"/>
<dbReference type="InterPro" id="IPR042272">
    <property type="entry name" value="ATP12_ATP_synth-F1-assembly_N"/>
</dbReference>
<dbReference type="InterPro" id="IPR023335">
    <property type="entry name" value="ATP12_ortho_dom_sf"/>
</dbReference>
<protein>
    <recommendedName>
        <fullName evidence="6">ATPase</fullName>
    </recommendedName>
</protein>
<evidence type="ECO:0000256" key="3">
    <source>
        <dbReference type="ARBA" id="ARBA00023186"/>
    </source>
</evidence>
<sequence>MSDKGPKRFYKDVTLLEREGGFAVALDGRVAKTAGRAELVAPKALAEALREEWDAQGEHLDMQTMPLTRLQGFVLDAEEEGRAEFADTIVQYAGSDLLCYRAEDRDLAARQEALFAPFLALAEGDGTKLLVTSGIVPIAQDETALTALRARLEGMGTAELYPRKLLTEITGSAVLGLYAERDPENAFAAARLDEAFQAEKWGLDSEAEARENALRRDYDSVLRFLELGR</sequence>
<evidence type="ECO:0000313" key="4">
    <source>
        <dbReference type="EMBL" id="MCQ8184953.1"/>
    </source>
</evidence>
<dbReference type="Gene3D" id="3.30.2180.10">
    <property type="entry name" value="ATP12-like"/>
    <property type="match status" value="1"/>
</dbReference>
<keyword evidence="5" id="KW-1185">Reference proteome</keyword>
<dbReference type="PANTHER" id="PTHR21013">
    <property type="entry name" value="ATP SYNTHASE MITOCHONDRIAL F1 COMPLEX ASSEMBLY FACTOR 2/ATP12 PROTEIN, MITOCHONDRIAL PRECURSOR"/>
    <property type="match status" value="1"/>
</dbReference>
<dbReference type="EMBL" id="JANIBC010000003">
    <property type="protein sequence ID" value="MCQ8184953.1"/>
    <property type="molecule type" value="Genomic_DNA"/>
</dbReference>
<evidence type="ECO:0008006" key="6">
    <source>
        <dbReference type="Google" id="ProtNLM"/>
    </source>
</evidence>